<proteinExistence type="predicted"/>
<keyword evidence="2" id="KW-0732">Signal</keyword>
<reference evidence="4" key="5">
    <citation type="submission" date="2025-09" db="UniProtKB">
        <authorList>
            <consortium name="Ensembl"/>
        </authorList>
    </citation>
    <scope>IDENTIFICATION</scope>
</reference>
<reference evidence="5" key="3">
    <citation type="journal article" date="2014" name="Nature">
        <title>Elephant shark genome provides unique insights into gnathostome evolution.</title>
        <authorList>
            <consortium name="International Elephant Shark Genome Sequencing Consortium"/>
            <person name="Venkatesh B."/>
            <person name="Lee A.P."/>
            <person name="Ravi V."/>
            <person name="Maurya A.K."/>
            <person name="Lian M.M."/>
            <person name="Swann J.B."/>
            <person name="Ohta Y."/>
            <person name="Flajnik M.F."/>
            <person name="Sutoh Y."/>
            <person name="Kasahara M."/>
            <person name="Hoon S."/>
            <person name="Gangu V."/>
            <person name="Roy S.W."/>
            <person name="Irimia M."/>
            <person name="Korzh V."/>
            <person name="Kondrychyn I."/>
            <person name="Lim Z.W."/>
            <person name="Tay B.H."/>
            <person name="Tohari S."/>
            <person name="Kong K.W."/>
            <person name="Ho S."/>
            <person name="Lorente-Galdos B."/>
            <person name="Quilez J."/>
            <person name="Marques-Bonet T."/>
            <person name="Raney B.J."/>
            <person name="Ingham P.W."/>
            <person name="Tay A."/>
            <person name="Hillier L.W."/>
            <person name="Minx P."/>
            <person name="Boehm T."/>
            <person name="Wilson R.K."/>
            <person name="Brenner S."/>
            <person name="Warren W.C."/>
        </authorList>
    </citation>
    <scope>NUCLEOTIDE SEQUENCE [LARGE SCALE GENOMIC DNA]</scope>
</reference>
<feature type="signal peptide" evidence="2">
    <location>
        <begin position="1"/>
        <end position="22"/>
    </location>
</feature>
<feature type="domain" description="Chemokine interleukin-8-like" evidence="3">
    <location>
        <begin position="30"/>
        <end position="86"/>
    </location>
</feature>
<evidence type="ECO:0000256" key="2">
    <source>
        <dbReference type="SAM" id="SignalP"/>
    </source>
</evidence>
<dbReference type="RefSeq" id="XP_042202407.1">
    <property type="nucleotide sequence ID" value="XM_042346473.1"/>
</dbReference>
<reference evidence="4" key="4">
    <citation type="submission" date="2025-08" db="UniProtKB">
        <authorList>
            <consortium name="Ensembl"/>
        </authorList>
    </citation>
    <scope>IDENTIFICATION</scope>
</reference>
<dbReference type="InterPro" id="IPR036048">
    <property type="entry name" value="Interleukin_8-like_sf"/>
</dbReference>
<dbReference type="OMA" id="PISCCTR"/>
<organism evidence="4 5">
    <name type="scientific">Callorhinchus milii</name>
    <name type="common">Ghost shark</name>
    <dbReference type="NCBI Taxonomy" id="7868"/>
    <lineage>
        <taxon>Eukaryota</taxon>
        <taxon>Metazoa</taxon>
        <taxon>Chordata</taxon>
        <taxon>Craniata</taxon>
        <taxon>Vertebrata</taxon>
        <taxon>Chondrichthyes</taxon>
        <taxon>Holocephali</taxon>
        <taxon>Chimaeriformes</taxon>
        <taxon>Callorhinchidae</taxon>
        <taxon>Callorhinchus</taxon>
    </lineage>
</organism>
<dbReference type="InterPro" id="IPR039809">
    <property type="entry name" value="Chemokine_b/g/d"/>
</dbReference>
<dbReference type="GO" id="GO:0006955">
    <property type="term" value="P:immune response"/>
    <property type="evidence" value="ECO:0007669"/>
    <property type="project" value="InterPro"/>
</dbReference>
<accession>A0A4W3GE07</accession>
<reference evidence="5" key="1">
    <citation type="journal article" date="2006" name="Science">
        <title>Ancient noncoding elements conserved in the human genome.</title>
        <authorList>
            <person name="Venkatesh B."/>
            <person name="Kirkness E.F."/>
            <person name="Loh Y.H."/>
            <person name="Halpern A.L."/>
            <person name="Lee A.P."/>
            <person name="Johnson J."/>
            <person name="Dandona N."/>
            <person name="Viswanathan L.D."/>
            <person name="Tay A."/>
            <person name="Venter J.C."/>
            <person name="Strausberg R.L."/>
            <person name="Brenner S."/>
        </authorList>
    </citation>
    <scope>NUCLEOTIDE SEQUENCE [LARGE SCALE GENOMIC DNA]</scope>
</reference>
<dbReference type="OrthoDB" id="8905061at2759"/>
<evidence type="ECO:0000313" key="4">
    <source>
        <dbReference type="Ensembl" id="ENSCMIP00000001558.1"/>
    </source>
</evidence>
<dbReference type="Ensembl" id="ENSCMIT00000001622.1">
    <property type="protein sequence ID" value="ENSCMIP00000001558.1"/>
    <property type="gene ID" value="ENSCMIG00000000991.1"/>
</dbReference>
<sequence>MDTKIILLLLVTALAALHTTQGFPAFPPISCCTRVVNYFTKHLGKRVTKVEIQKTNHCTIKAVVLHIRKRKLCVDPNNKVLKKWLKARKIPM</sequence>
<keyword evidence="5" id="KW-1185">Reference proteome</keyword>
<evidence type="ECO:0000256" key="1">
    <source>
        <dbReference type="ARBA" id="ARBA00022514"/>
    </source>
</evidence>
<dbReference type="InParanoid" id="A0A4W3GE07"/>
<evidence type="ECO:0000259" key="3">
    <source>
        <dbReference type="Pfam" id="PF00048"/>
    </source>
</evidence>
<dbReference type="Proteomes" id="UP000314986">
    <property type="component" value="Unassembled WGS sequence"/>
</dbReference>
<evidence type="ECO:0000313" key="5">
    <source>
        <dbReference type="Proteomes" id="UP000314986"/>
    </source>
</evidence>
<dbReference type="Gene3D" id="2.40.50.40">
    <property type="match status" value="1"/>
</dbReference>
<dbReference type="CTD" id="20301"/>
<dbReference type="AlphaFoldDB" id="A0A4W3GE07"/>
<dbReference type="Pfam" id="PF00048">
    <property type="entry name" value="IL8"/>
    <property type="match status" value="1"/>
</dbReference>
<dbReference type="PANTHER" id="PTHR12015:SF208">
    <property type="entry name" value="C-C MOTIF CHEMOKINE 27"/>
    <property type="match status" value="1"/>
</dbReference>
<feature type="chain" id="PRO_5021240297" description="Chemokine interleukin-8-like domain-containing protein" evidence="2">
    <location>
        <begin position="23"/>
        <end position="92"/>
    </location>
</feature>
<reference evidence="5" key="2">
    <citation type="journal article" date="2007" name="PLoS Biol.">
        <title>Survey sequencing and comparative analysis of the elephant shark (Callorhinchus milii) genome.</title>
        <authorList>
            <person name="Venkatesh B."/>
            <person name="Kirkness E.F."/>
            <person name="Loh Y.H."/>
            <person name="Halpern A.L."/>
            <person name="Lee A.P."/>
            <person name="Johnson J."/>
            <person name="Dandona N."/>
            <person name="Viswanathan L.D."/>
            <person name="Tay A."/>
            <person name="Venter J.C."/>
            <person name="Strausberg R.L."/>
            <person name="Brenner S."/>
        </authorList>
    </citation>
    <scope>NUCLEOTIDE SEQUENCE [LARGE SCALE GENOMIC DNA]</scope>
</reference>
<dbReference type="KEGG" id="cmk:103172437"/>
<dbReference type="GeneID" id="121852507"/>
<dbReference type="STRING" id="7868.ENSCMIP00000001558"/>
<dbReference type="SUPFAM" id="SSF54117">
    <property type="entry name" value="Interleukin 8-like chemokines"/>
    <property type="match status" value="1"/>
</dbReference>
<dbReference type="GO" id="GO:0008009">
    <property type="term" value="F:chemokine activity"/>
    <property type="evidence" value="ECO:0007669"/>
    <property type="project" value="InterPro"/>
</dbReference>
<dbReference type="GO" id="GO:0005615">
    <property type="term" value="C:extracellular space"/>
    <property type="evidence" value="ECO:0007669"/>
    <property type="project" value="UniProtKB-KW"/>
</dbReference>
<keyword evidence="1" id="KW-0202">Cytokine</keyword>
<protein>
    <recommendedName>
        <fullName evidence="3">Chemokine interleukin-8-like domain-containing protein</fullName>
    </recommendedName>
</protein>
<gene>
    <name evidence="4" type="primary">LOC121852507</name>
</gene>
<name>A0A4W3GE07_CALMI</name>
<dbReference type="PANTHER" id="PTHR12015">
    <property type="entry name" value="SMALL INDUCIBLE CYTOKINE A"/>
    <property type="match status" value="1"/>
</dbReference>
<dbReference type="InterPro" id="IPR001811">
    <property type="entry name" value="Chemokine_IL8-like_dom"/>
</dbReference>